<organism evidence="7">
    <name type="scientific">uncultured Solirubrobacterales bacterium</name>
    <dbReference type="NCBI Taxonomy" id="768556"/>
    <lineage>
        <taxon>Bacteria</taxon>
        <taxon>Bacillati</taxon>
        <taxon>Actinomycetota</taxon>
        <taxon>Thermoleophilia</taxon>
        <taxon>Solirubrobacterales</taxon>
        <taxon>environmental samples</taxon>
    </lineage>
</organism>
<evidence type="ECO:0000256" key="2">
    <source>
        <dbReference type="ARBA" id="ARBA00023125"/>
    </source>
</evidence>
<dbReference type="InterPro" id="IPR009057">
    <property type="entry name" value="Homeodomain-like_sf"/>
</dbReference>
<dbReference type="PROSITE" id="PS50977">
    <property type="entry name" value="HTH_TETR_2"/>
    <property type="match status" value="1"/>
</dbReference>
<gene>
    <name evidence="7" type="ORF">AVDCRST_MAG45-929</name>
</gene>
<reference evidence="7" key="1">
    <citation type="submission" date="2020-02" db="EMBL/GenBank/DDBJ databases">
        <authorList>
            <person name="Meier V. D."/>
        </authorList>
    </citation>
    <scope>NUCLEOTIDE SEQUENCE</scope>
    <source>
        <strain evidence="7">AVDCRST_MAG45</strain>
    </source>
</reference>
<keyword evidence="2 4" id="KW-0238">DNA-binding</keyword>
<evidence type="ECO:0000256" key="5">
    <source>
        <dbReference type="SAM" id="MobiDB-lite"/>
    </source>
</evidence>
<keyword evidence="3" id="KW-0804">Transcription</keyword>
<dbReference type="Gene3D" id="1.10.357.10">
    <property type="entry name" value="Tetracycline Repressor, domain 2"/>
    <property type="match status" value="1"/>
</dbReference>
<dbReference type="GO" id="GO:0000976">
    <property type="term" value="F:transcription cis-regulatory region binding"/>
    <property type="evidence" value="ECO:0007669"/>
    <property type="project" value="TreeGrafter"/>
</dbReference>
<dbReference type="EMBL" id="CADCVU010000082">
    <property type="protein sequence ID" value="CAA9494454.1"/>
    <property type="molecule type" value="Genomic_DNA"/>
</dbReference>
<dbReference type="InterPro" id="IPR050109">
    <property type="entry name" value="HTH-type_TetR-like_transc_reg"/>
</dbReference>
<evidence type="ECO:0000259" key="6">
    <source>
        <dbReference type="PROSITE" id="PS50977"/>
    </source>
</evidence>
<protein>
    <recommendedName>
        <fullName evidence="6">HTH tetR-type domain-containing protein</fullName>
    </recommendedName>
</protein>
<name>A0A6J4SB44_9ACTN</name>
<accession>A0A6J4SB44</accession>
<sequence>MTGTRPSRAAAGSPARSRAGRIAGDRRRELIALAAGRLFAAGGYAGTRMEDIAAAADVTKPMVYRHFESKKELYLALLARHEDDLPTFFEVVDPSGDQLSGEAIVGRILERWLDYVRANAHAWAMLFRDSSGDEEIQARRLRVSLTAREVMAAFVAERAGPGIPAEQVEPTAAMLTSGLAGLAMWWIDRPEVPKSVVVEVAARMAAPAVG</sequence>
<keyword evidence="1" id="KW-0805">Transcription regulation</keyword>
<feature type="domain" description="HTH tetR-type" evidence="6">
    <location>
        <begin position="25"/>
        <end position="85"/>
    </location>
</feature>
<dbReference type="PANTHER" id="PTHR30055">
    <property type="entry name" value="HTH-TYPE TRANSCRIPTIONAL REGULATOR RUTR"/>
    <property type="match status" value="1"/>
</dbReference>
<dbReference type="PRINTS" id="PR00455">
    <property type="entry name" value="HTHTETR"/>
</dbReference>
<evidence type="ECO:0000256" key="1">
    <source>
        <dbReference type="ARBA" id="ARBA00023015"/>
    </source>
</evidence>
<dbReference type="PANTHER" id="PTHR30055:SF234">
    <property type="entry name" value="HTH-TYPE TRANSCRIPTIONAL REGULATOR BETI"/>
    <property type="match status" value="1"/>
</dbReference>
<proteinExistence type="predicted"/>
<feature type="DNA-binding region" description="H-T-H motif" evidence="4">
    <location>
        <begin position="48"/>
        <end position="67"/>
    </location>
</feature>
<dbReference type="InterPro" id="IPR001647">
    <property type="entry name" value="HTH_TetR"/>
</dbReference>
<evidence type="ECO:0000256" key="3">
    <source>
        <dbReference type="ARBA" id="ARBA00023163"/>
    </source>
</evidence>
<dbReference type="Pfam" id="PF00440">
    <property type="entry name" value="TetR_N"/>
    <property type="match status" value="1"/>
</dbReference>
<feature type="region of interest" description="Disordered" evidence="5">
    <location>
        <begin position="1"/>
        <end position="20"/>
    </location>
</feature>
<dbReference type="AlphaFoldDB" id="A0A6J4SB44"/>
<dbReference type="SUPFAM" id="SSF46689">
    <property type="entry name" value="Homeodomain-like"/>
    <property type="match status" value="1"/>
</dbReference>
<evidence type="ECO:0000313" key="7">
    <source>
        <dbReference type="EMBL" id="CAA9494454.1"/>
    </source>
</evidence>
<dbReference type="GO" id="GO:0003700">
    <property type="term" value="F:DNA-binding transcription factor activity"/>
    <property type="evidence" value="ECO:0007669"/>
    <property type="project" value="TreeGrafter"/>
</dbReference>
<evidence type="ECO:0000256" key="4">
    <source>
        <dbReference type="PROSITE-ProRule" id="PRU00335"/>
    </source>
</evidence>